<dbReference type="PANTHER" id="PTHR10223">
    <property type="entry name" value="26S PROTEASOME NON-ATPASE REGULATORY SUBUNIT 4"/>
    <property type="match status" value="1"/>
</dbReference>
<evidence type="ECO:0000256" key="1">
    <source>
        <dbReference type="ARBA" id="ARBA00005574"/>
    </source>
</evidence>
<evidence type="ECO:0000259" key="4">
    <source>
        <dbReference type="PROSITE" id="PS50234"/>
    </source>
</evidence>
<keyword evidence="2" id="KW-0647">Proteasome</keyword>
<evidence type="ECO:0000313" key="6">
    <source>
        <dbReference type="Proteomes" id="UP001344447"/>
    </source>
</evidence>
<feature type="domain" description="VWFA" evidence="4">
    <location>
        <begin position="5"/>
        <end position="188"/>
    </location>
</feature>
<comment type="caution">
    <text evidence="5">The sequence shown here is derived from an EMBL/GenBank/DDBJ whole genome shotgun (WGS) entry which is preliminary data.</text>
</comment>
<dbReference type="EMBL" id="JAVFKY010000004">
    <property type="protein sequence ID" value="KAK5577467.1"/>
    <property type="molecule type" value="Genomic_DNA"/>
</dbReference>
<feature type="compositionally biased region" description="Low complexity" evidence="3">
    <location>
        <begin position="280"/>
        <end position="297"/>
    </location>
</feature>
<dbReference type="FunFam" id="1.10.287.3990:FF:000001">
    <property type="entry name" value="26S proteasome regulatory subunit S5A"/>
    <property type="match status" value="1"/>
</dbReference>
<dbReference type="InterPro" id="IPR003903">
    <property type="entry name" value="UIM_dom"/>
</dbReference>
<protein>
    <recommendedName>
        <fullName evidence="4">VWFA domain-containing protein</fullName>
    </recommendedName>
</protein>
<keyword evidence="6" id="KW-1185">Reference proteome</keyword>
<feature type="compositionally biased region" description="Basic and acidic residues" evidence="3">
    <location>
        <begin position="331"/>
        <end position="345"/>
    </location>
</feature>
<dbReference type="Pfam" id="PF13519">
    <property type="entry name" value="VWA_2"/>
    <property type="match status" value="1"/>
</dbReference>
<accession>A0AAN7TWE0</accession>
<dbReference type="Gene3D" id="3.40.50.410">
    <property type="entry name" value="von Willebrand factor, type A domain"/>
    <property type="match status" value="1"/>
</dbReference>
<feature type="compositionally biased region" description="Low complexity" evidence="3">
    <location>
        <begin position="235"/>
        <end position="250"/>
    </location>
</feature>
<dbReference type="Gene3D" id="1.10.287.3990">
    <property type="match status" value="1"/>
</dbReference>
<comment type="similarity">
    <text evidence="1">Belongs to the proteasome subunit S5A family.</text>
</comment>
<dbReference type="PANTHER" id="PTHR10223:SF0">
    <property type="entry name" value="26S PROTEASOME NON-ATPASE REGULATORY SUBUNIT 4"/>
    <property type="match status" value="1"/>
</dbReference>
<organism evidence="5 6">
    <name type="scientific">Dictyostelium firmibasis</name>
    <dbReference type="NCBI Taxonomy" id="79012"/>
    <lineage>
        <taxon>Eukaryota</taxon>
        <taxon>Amoebozoa</taxon>
        <taxon>Evosea</taxon>
        <taxon>Eumycetozoa</taxon>
        <taxon>Dictyostelia</taxon>
        <taxon>Dictyosteliales</taxon>
        <taxon>Dictyosteliaceae</taxon>
        <taxon>Dictyostelium</taxon>
    </lineage>
</organism>
<dbReference type="AlphaFoldDB" id="A0AAN7TWE0"/>
<name>A0AAN7TWE0_9MYCE</name>
<dbReference type="CDD" id="cd01452">
    <property type="entry name" value="VWA_26S_proteasome_subunit"/>
    <property type="match status" value="1"/>
</dbReference>
<proteinExistence type="inferred from homology"/>
<dbReference type="GO" id="GO:0005829">
    <property type="term" value="C:cytosol"/>
    <property type="evidence" value="ECO:0007669"/>
    <property type="project" value="TreeGrafter"/>
</dbReference>
<dbReference type="PROSITE" id="PS50330">
    <property type="entry name" value="UIM"/>
    <property type="match status" value="2"/>
</dbReference>
<dbReference type="GO" id="GO:0008540">
    <property type="term" value="C:proteasome regulatory particle, base subcomplex"/>
    <property type="evidence" value="ECO:0007669"/>
    <property type="project" value="TreeGrafter"/>
</dbReference>
<dbReference type="FunFam" id="3.40.50.410:FF:000005">
    <property type="entry name" value="26S proteasome non-ATPase regulatory subunit 4"/>
    <property type="match status" value="1"/>
</dbReference>
<reference evidence="5 6" key="1">
    <citation type="submission" date="2023-11" db="EMBL/GenBank/DDBJ databases">
        <title>Dfirmibasis_genome.</title>
        <authorList>
            <person name="Edelbroek B."/>
            <person name="Kjellin J."/>
            <person name="Jerlstrom-Hultqvist J."/>
            <person name="Soderbom F."/>
        </authorList>
    </citation>
    <scope>NUCLEOTIDE SEQUENCE [LARGE SCALE GENOMIC DNA]</scope>
    <source>
        <strain evidence="5 6">TNS-C-14</strain>
    </source>
</reference>
<dbReference type="GO" id="GO:0043161">
    <property type="term" value="P:proteasome-mediated ubiquitin-dependent protein catabolic process"/>
    <property type="evidence" value="ECO:0007669"/>
    <property type="project" value="TreeGrafter"/>
</dbReference>
<evidence type="ECO:0000256" key="3">
    <source>
        <dbReference type="SAM" id="MobiDB-lite"/>
    </source>
</evidence>
<dbReference type="PROSITE" id="PS50234">
    <property type="entry name" value="VWFA"/>
    <property type="match status" value="1"/>
</dbReference>
<dbReference type="SUPFAM" id="SSF53300">
    <property type="entry name" value="vWA-like"/>
    <property type="match status" value="1"/>
</dbReference>
<evidence type="ECO:0000256" key="2">
    <source>
        <dbReference type="ARBA" id="ARBA00022942"/>
    </source>
</evidence>
<dbReference type="SMART" id="SM00726">
    <property type="entry name" value="UIM"/>
    <property type="match status" value="2"/>
</dbReference>
<feature type="region of interest" description="Disordered" evidence="3">
    <location>
        <begin position="219"/>
        <end position="257"/>
    </location>
</feature>
<dbReference type="InterPro" id="IPR027040">
    <property type="entry name" value="PSMD4"/>
</dbReference>
<dbReference type="InterPro" id="IPR002035">
    <property type="entry name" value="VWF_A"/>
</dbReference>
<feature type="region of interest" description="Disordered" evidence="3">
    <location>
        <begin position="277"/>
        <end position="345"/>
    </location>
</feature>
<evidence type="ECO:0000313" key="5">
    <source>
        <dbReference type="EMBL" id="KAK5577467.1"/>
    </source>
</evidence>
<feature type="compositionally biased region" description="Basic and acidic residues" evidence="3">
    <location>
        <begin position="219"/>
        <end position="234"/>
    </location>
</feature>
<dbReference type="SMART" id="SM00327">
    <property type="entry name" value="VWA"/>
    <property type="match status" value="1"/>
</dbReference>
<dbReference type="Proteomes" id="UP001344447">
    <property type="component" value="Unassembled WGS sequence"/>
</dbReference>
<dbReference type="GO" id="GO:0031593">
    <property type="term" value="F:polyubiquitin modification-dependent protein binding"/>
    <property type="evidence" value="ECO:0007669"/>
    <property type="project" value="TreeGrafter"/>
</dbReference>
<sequence>MTLEATIVCLDNSEWMRNGDFAPSRAEAQKDAVNLICASKTQSNPESAVSIMSMAGKKPEVLVTLTQELSKILSGAQELKVSGKIDFSTTMQIAQLALRHRQNNHQHPRIIAFVGSPLKETKEELIQLAKRLKKNGVAVDIINFGEVTENSDKLEAFINDVNNNDESHLLTVPPGPHILSDIILQSPIVESGSGQFGSEFINADTDPDLAMALKLSLEEEKQRQERERKAREEANGGPTTNAGTTTTAPTESNMDVNFEDDPELAEALALSLATDKMDVQPSTNTDSQPPQQPPTDDTSSEAFKDQDFLNSTLNSLPGVDPNRIKNALENLSKKDEDKDKDNEKK</sequence>
<gene>
    <name evidence="5" type="ORF">RB653_002408</name>
</gene>
<dbReference type="InterPro" id="IPR036465">
    <property type="entry name" value="vWFA_dom_sf"/>
</dbReference>
<dbReference type="GO" id="GO:0005634">
    <property type="term" value="C:nucleus"/>
    <property type="evidence" value="ECO:0007669"/>
    <property type="project" value="TreeGrafter"/>
</dbReference>